<evidence type="ECO:0000313" key="3">
    <source>
        <dbReference type="Proteomes" id="UP000270094"/>
    </source>
</evidence>
<feature type="transmembrane region" description="Helical" evidence="1">
    <location>
        <begin position="15"/>
        <end position="33"/>
    </location>
</feature>
<dbReference type="Proteomes" id="UP000270094">
    <property type="component" value="Unassembled WGS sequence"/>
</dbReference>
<protein>
    <submittedName>
        <fullName evidence="2">Uncharacterized protein</fullName>
    </submittedName>
</protein>
<organism evidence="2 3">
    <name type="scientific">Strongylus vulgaris</name>
    <name type="common">Blood worm</name>
    <dbReference type="NCBI Taxonomy" id="40348"/>
    <lineage>
        <taxon>Eukaryota</taxon>
        <taxon>Metazoa</taxon>
        <taxon>Ecdysozoa</taxon>
        <taxon>Nematoda</taxon>
        <taxon>Chromadorea</taxon>
        <taxon>Rhabditida</taxon>
        <taxon>Rhabditina</taxon>
        <taxon>Rhabditomorpha</taxon>
        <taxon>Strongyloidea</taxon>
        <taxon>Strongylidae</taxon>
        <taxon>Strongylus</taxon>
    </lineage>
</organism>
<feature type="non-terminal residue" evidence="2">
    <location>
        <position position="1"/>
    </location>
</feature>
<keyword evidence="1" id="KW-0472">Membrane</keyword>
<dbReference type="OrthoDB" id="18010at2759"/>
<dbReference type="InterPro" id="IPR052243">
    <property type="entry name" value="Mito_inner_membrane_organizer"/>
</dbReference>
<keyword evidence="1" id="KW-0812">Transmembrane</keyword>
<dbReference type="AlphaFoldDB" id="A0A3P7IU83"/>
<evidence type="ECO:0000313" key="2">
    <source>
        <dbReference type="EMBL" id="VDM70679.1"/>
    </source>
</evidence>
<evidence type="ECO:0000256" key="1">
    <source>
        <dbReference type="SAM" id="Phobius"/>
    </source>
</evidence>
<keyword evidence="3" id="KW-1185">Reference proteome</keyword>
<dbReference type="PANTHER" id="PTHR44157">
    <property type="entry name" value="DNAJ HOMOLOG SUBFAMILY C MEMBER 11"/>
    <property type="match status" value="1"/>
</dbReference>
<keyword evidence="1" id="KW-1133">Transmembrane helix</keyword>
<dbReference type="GO" id="GO:0042407">
    <property type="term" value="P:cristae formation"/>
    <property type="evidence" value="ECO:0007669"/>
    <property type="project" value="TreeGrafter"/>
</dbReference>
<dbReference type="PANTHER" id="PTHR44157:SF1">
    <property type="entry name" value="DNAJ HOMOLOG SUBFAMILY C MEMBER 11"/>
    <property type="match status" value="1"/>
</dbReference>
<dbReference type="GO" id="GO:0005739">
    <property type="term" value="C:mitochondrion"/>
    <property type="evidence" value="ECO:0007669"/>
    <property type="project" value="GOC"/>
</dbReference>
<sequence>LILCDDRDALARSTIYGVVVPVVLFQLATKVVFRKWAERFSSLFDDHSHDHEVDTAKQEEATRVINLMRPTAERIRREEQQKLGIVIIDARFILSSCHTLHIRSF</sequence>
<accession>A0A3P7IU83</accession>
<name>A0A3P7IU83_STRVU</name>
<gene>
    <name evidence="2" type="ORF">SVUK_LOCUS5677</name>
</gene>
<reference evidence="2 3" key="1">
    <citation type="submission" date="2018-11" db="EMBL/GenBank/DDBJ databases">
        <authorList>
            <consortium name="Pathogen Informatics"/>
        </authorList>
    </citation>
    <scope>NUCLEOTIDE SEQUENCE [LARGE SCALE GENOMIC DNA]</scope>
</reference>
<dbReference type="EMBL" id="UYYB01017116">
    <property type="protein sequence ID" value="VDM70679.1"/>
    <property type="molecule type" value="Genomic_DNA"/>
</dbReference>
<proteinExistence type="predicted"/>